<dbReference type="NCBIfam" id="NF002872">
    <property type="entry name" value="PRK03202.1"/>
    <property type="match status" value="1"/>
</dbReference>
<evidence type="ECO:0000256" key="12">
    <source>
        <dbReference type="ARBA" id="ARBA00022842"/>
    </source>
</evidence>
<comment type="function">
    <text evidence="2">Catalyzes the phosphorylation of D-fructose 6-phosphate to fructose 1,6-bisphosphate by ATP, the first committing step of glycolysis.</text>
</comment>
<dbReference type="KEGG" id="rmar:GBA65_15945"/>
<protein>
    <recommendedName>
        <fullName evidence="5">6-phosphofructokinase</fullName>
        <ecNumber evidence="5">2.7.1.11</ecNumber>
    </recommendedName>
</protein>
<accession>A0A6G8Q348</accession>
<dbReference type="Gene3D" id="3.40.50.460">
    <property type="entry name" value="Phosphofructokinase domain"/>
    <property type="match status" value="1"/>
</dbReference>
<dbReference type="GO" id="GO:0005524">
    <property type="term" value="F:ATP binding"/>
    <property type="evidence" value="ECO:0007669"/>
    <property type="project" value="UniProtKB-KW"/>
</dbReference>
<evidence type="ECO:0000256" key="14">
    <source>
        <dbReference type="ARBA" id="ARBA00038478"/>
    </source>
</evidence>
<keyword evidence="8" id="KW-0479">Metal-binding</keyword>
<feature type="domain" description="Phosphofructokinase" evidence="16">
    <location>
        <begin position="1"/>
        <end position="262"/>
    </location>
</feature>
<evidence type="ECO:0000256" key="1">
    <source>
        <dbReference type="ARBA" id="ARBA00001946"/>
    </source>
</evidence>
<evidence type="ECO:0000313" key="18">
    <source>
        <dbReference type="Proteomes" id="UP000502706"/>
    </source>
</evidence>
<dbReference type="EMBL" id="CP045121">
    <property type="protein sequence ID" value="QIN80850.1"/>
    <property type="molecule type" value="Genomic_DNA"/>
</dbReference>
<dbReference type="GO" id="GO:0046872">
    <property type="term" value="F:metal ion binding"/>
    <property type="evidence" value="ECO:0007669"/>
    <property type="project" value="UniProtKB-KW"/>
</dbReference>
<evidence type="ECO:0000256" key="10">
    <source>
        <dbReference type="ARBA" id="ARBA00022777"/>
    </source>
</evidence>
<keyword evidence="9" id="KW-0547">Nucleotide-binding</keyword>
<evidence type="ECO:0000256" key="13">
    <source>
        <dbReference type="ARBA" id="ARBA00023152"/>
    </source>
</evidence>
<keyword evidence="10 17" id="KW-0418">Kinase</keyword>
<comment type="catalytic activity">
    <reaction evidence="15">
        <text>beta-D-fructose 6-phosphate + ATP = beta-D-fructose 1,6-bisphosphate + ADP + H(+)</text>
        <dbReference type="Rhea" id="RHEA:16109"/>
        <dbReference type="ChEBI" id="CHEBI:15378"/>
        <dbReference type="ChEBI" id="CHEBI:30616"/>
        <dbReference type="ChEBI" id="CHEBI:32966"/>
        <dbReference type="ChEBI" id="CHEBI:57634"/>
        <dbReference type="ChEBI" id="CHEBI:456216"/>
        <dbReference type="EC" id="2.7.1.11"/>
    </reaction>
</comment>
<dbReference type="EC" id="2.7.1.11" evidence="5"/>
<dbReference type="PIRSF" id="PIRSF000532">
    <property type="entry name" value="ATP_PFK_prok"/>
    <property type="match status" value="1"/>
</dbReference>
<keyword evidence="7 17" id="KW-0808">Transferase</keyword>
<dbReference type="Proteomes" id="UP000502706">
    <property type="component" value="Chromosome"/>
</dbReference>
<name>A0A6G8Q348_9ACTN</name>
<evidence type="ECO:0000256" key="8">
    <source>
        <dbReference type="ARBA" id="ARBA00022723"/>
    </source>
</evidence>
<evidence type="ECO:0000313" key="17">
    <source>
        <dbReference type="EMBL" id="QIN80850.1"/>
    </source>
</evidence>
<dbReference type="GO" id="GO:0030388">
    <property type="term" value="P:fructose 1,6-bisphosphate metabolic process"/>
    <property type="evidence" value="ECO:0007669"/>
    <property type="project" value="TreeGrafter"/>
</dbReference>
<keyword evidence="13" id="KW-0324">Glycolysis</keyword>
<proteinExistence type="inferred from homology"/>
<gene>
    <name evidence="17" type="ORF">GBA65_15945</name>
</gene>
<dbReference type="GO" id="GO:0061621">
    <property type="term" value="P:canonical glycolysis"/>
    <property type="evidence" value="ECO:0007669"/>
    <property type="project" value="TreeGrafter"/>
</dbReference>
<evidence type="ECO:0000256" key="15">
    <source>
        <dbReference type="ARBA" id="ARBA00048070"/>
    </source>
</evidence>
<comment type="pathway">
    <text evidence="4">Carbohydrate degradation; glycolysis; D-glyceraldehyde 3-phosphate and glycerone phosphate from D-glucose: step 3/4.</text>
</comment>
<dbReference type="PANTHER" id="PTHR13697:SF4">
    <property type="entry name" value="ATP-DEPENDENT 6-PHOSPHOFRUCTOKINASE"/>
    <property type="match status" value="1"/>
</dbReference>
<keyword evidence="18" id="KW-1185">Reference proteome</keyword>
<dbReference type="GO" id="GO:0048029">
    <property type="term" value="F:monosaccharide binding"/>
    <property type="evidence" value="ECO:0007669"/>
    <property type="project" value="TreeGrafter"/>
</dbReference>
<evidence type="ECO:0000256" key="2">
    <source>
        <dbReference type="ARBA" id="ARBA00002659"/>
    </source>
</evidence>
<dbReference type="FunFam" id="3.40.50.460:FF:000002">
    <property type="entry name" value="ATP-dependent 6-phosphofructokinase"/>
    <property type="match status" value="1"/>
</dbReference>
<keyword evidence="6" id="KW-0963">Cytoplasm</keyword>
<dbReference type="GO" id="GO:0006002">
    <property type="term" value="P:fructose 6-phosphate metabolic process"/>
    <property type="evidence" value="ECO:0007669"/>
    <property type="project" value="InterPro"/>
</dbReference>
<evidence type="ECO:0000256" key="6">
    <source>
        <dbReference type="ARBA" id="ARBA00022490"/>
    </source>
</evidence>
<sequence length="309" mass="31606">MNAAVRAVAQAAFGKGWEVAAVESGYAGLLEGRFRSVDSGALSGWMSRGGTMLGTERSDDFATDEGKSRAVEAAREAGVEGLVVVGGGGSLAGALALDERGLPVAGIPATIDNDVAGTDMSIGVDTALNTAVGIIDRIRDTASSHHRAHVVEVFGRDNGYLAVMSALAGGADAVLTPEFETKPEDIVRLLEESYEGGKPHFVVVVSEGASPTADELCGHINDAGESYAADLTAAGHIQSGGGPTAFDRILAGRLGAAAVKALADGDAGKMMGLQGNVIERVPLEEIVGEDRPLDPGLYELAGELARIPR</sequence>
<dbReference type="GO" id="GO:0005945">
    <property type="term" value="C:6-phosphofructokinase complex"/>
    <property type="evidence" value="ECO:0007669"/>
    <property type="project" value="TreeGrafter"/>
</dbReference>
<dbReference type="UniPathway" id="UPA00109">
    <property type="reaction ID" value="UER00182"/>
</dbReference>
<dbReference type="SUPFAM" id="SSF53784">
    <property type="entry name" value="Phosphofructokinase"/>
    <property type="match status" value="1"/>
</dbReference>
<evidence type="ECO:0000259" key="16">
    <source>
        <dbReference type="Pfam" id="PF00365"/>
    </source>
</evidence>
<evidence type="ECO:0000256" key="4">
    <source>
        <dbReference type="ARBA" id="ARBA00004679"/>
    </source>
</evidence>
<organism evidence="17 18">
    <name type="scientific">Rubrobacter marinus</name>
    <dbReference type="NCBI Taxonomy" id="2653852"/>
    <lineage>
        <taxon>Bacteria</taxon>
        <taxon>Bacillati</taxon>
        <taxon>Actinomycetota</taxon>
        <taxon>Rubrobacteria</taxon>
        <taxon>Rubrobacterales</taxon>
        <taxon>Rubrobacteraceae</taxon>
        <taxon>Rubrobacter</taxon>
    </lineage>
</organism>
<dbReference type="Pfam" id="PF00365">
    <property type="entry name" value="PFK"/>
    <property type="match status" value="1"/>
</dbReference>
<dbReference type="PRINTS" id="PR00476">
    <property type="entry name" value="PHFRCTKINASE"/>
</dbReference>
<evidence type="ECO:0000256" key="11">
    <source>
        <dbReference type="ARBA" id="ARBA00022840"/>
    </source>
</evidence>
<comment type="subcellular location">
    <subcellularLocation>
        <location evidence="3">Cytoplasm</location>
    </subcellularLocation>
</comment>
<dbReference type="Gene3D" id="3.40.50.450">
    <property type="match status" value="1"/>
</dbReference>
<dbReference type="GO" id="GO:0003872">
    <property type="term" value="F:6-phosphofructokinase activity"/>
    <property type="evidence" value="ECO:0007669"/>
    <property type="project" value="UniProtKB-EC"/>
</dbReference>
<evidence type="ECO:0000256" key="3">
    <source>
        <dbReference type="ARBA" id="ARBA00004496"/>
    </source>
</evidence>
<evidence type="ECO:0000256" key="9">
    <source>
        <dbReference type="ARBA" id="ARBA00022741"/>
    </source>
</evidence>
<dbReference type="AlphaFoldDB" id="A0A6G8Q348"/>
<dbReference type="GO" id="GO:0016208">
    <property type="term" value="F:AMP binding"/>
    <property type="evidence" value="ECO:0007669"/>
    <property type="project" value="TreeGrafter"/>
</dbReference>
<dbReference type="InterPro" id="IPR000023">
    <property type="entry name" value="Phosphofructokinase_dom"/>
</dbReference>
<dbReference type="PANTHER" id="PTHR13697">
    <property type="entry name" value="PHOSPHOFRUCTOKINASE"/>
    <property type="match status" value="1"/>
</dbReference>
<evidence type="ECO:0000256" key="7">
    <source>
        <dbReference type="ARBA" id="ARBA00022679"/>
    </source>
</evidence>
<evidence type="ECO:0000256" key="5">
    <source>
        <dbReference type="ARBA" id="ARBA00012055"/>
    </source>
</evidence>
<keyword evidence="11" id="KW-0067">ATP-binding</keyword>
<dbReference type="GO" id="GO:0070095">
    <property type="term" value="F:fructose-6-phosphate binding"/>
    <property type="evidence" value="ECO:0007669"/>
    <property type="project" value="TreeGrafter"/>
</dbReference>
<dbReference type="InterPro" id="IPR012003">
    <property type="entry name" value="ATP_PFK_prok-type"/>
</dbReference>
<dbReference type="GO" id="GO:0042802">
    <property type="term" value="F:identical protein binding"/>
    <property type="evidence" value="ECO:0007669"/>
    <property type="project" value="TreeGrafter"/>
</dbReference>
<comment type="similarity">
    <text evidence="14">Belongs to the phosphofructokinase type A (PFKA) family.</text>
</comment>
<reference evidence="17 18" key="1">
    <citation type="submission" date="2019-10" db="EMBL/GenBank/DDBJ databases">
        <title>Rubrobacter sp nov SCSIO 52915 isolated from a deep-sea sediment in the South China Sea.</title>
        <authorList>
            <person name="Chen R.W."/>
        </authorList>
    </citation>
    <scope>NUCLEOTIDE SEQUENCE [LARGE SCALE GENOMIC DNA]</scope>
    <source>
        <strain evidence="17 18">SCSIO 52915</strain>
    </source>
</reference>
<comment type="cofactor">
    <cofactor evidence="1">
        <name>Mg(2+)</name>
        <dbReference type="ChEBI" id="CHEBI:18420"/>
    </cofactor>
</comment>
<dbReference type="InterPro" id="IPR035966">
    <property type="entry name" value="PKF_sf"/>
</dbReference>
<dbReference type="InterPro" id="IPR022953">
    <property type="entry name" value="ATP_PFK"/>
</dbReference>
<keyword evidence="12" id="KW-0460">Magnesium</keyword>